<dbReference type="PANTHER" id="PTHR32119">
    <property type="entry name" value="OROTIDINE 5'-PHOSPHATE DECARBOXYLASE"/>
    <property type="match status" value="1"/>
</dbReference>
<dbReference type="NCBIfam" id="TIGR01740">
    <property type="entry name" value="pyrF"/>
    <property type="match status" value="1"/>
</dbReference>
<sequence length="240" mass="25510">MTVVSKNPRIIVALDYPSAAPALDLVSGLDPASCRLKVGKEMFTRLGPAFVEKLVGKGFDVFLDLKFHDIPNTVAAACEAAADLGVWMVNVHASGGRRMMMAARERLEPLTHRPLLIAVTVLTSLGEKDIAEVGYSGAPVDNVIRLARLTADYGLDGIVCSPLEAAEVRPLVGQEFLLVTPGVRPASAAQDDQKRVMTPLDALNNGADLLVIGRPITAADDPQASLDSIQREIAGFTSVQ</sequence>
<feature type="active site" description="For OMPdecase activity" evidence="10">
    <location>
        <position position="64"/>
    </location>
</feature>
<evidence type="ECO:0000313" key="14">
    <source>
        <dbReference type="EMBL" id="PLX63632.1"/>
    </source>
</evidence>
<accession>A0A2N6D1R1</accession>
<dbReference type="RefSeq" id="WP_273437431.1">
    <property type="nucleotide sequence ID" value="NZ_PKUN01000001.1"/>
</dbReference>
<evidence type="ECO:0000256" key="8">
    <source>
        <dbReference type="ARBA" id="ARBA00061012"/>
    </source>
</evidence>
<comment type="subunit">
    <text evidence="3 9">Homodimer.</text>
</comment>
<comment type="function">
    <text evidence="1 9">Catalyzes the decarboxylation of orotidine 5'-monophosphate (OMP) to uridine 5'-monophosphate (UMP).</text>
</comment>
<dbReference type="Pfam" id="PF00215">
    <property type="entry name" value="OMPdecase"/>
    <property type="match status" value="1"/>
</dbReference>
<feature type="active site" description="For OMPdecase activity" evidence="10">
    <location>
        <position position="69"/>
    </location>
</feature>
<evidence type="ECO:0000256" key="6">
    <source>
        <dbReference type="ARBA" id="ARBA00023239"/>
    </source>
</evidence>
<keyword evidence="4 9" id="KW-0210">Decarboxylase</keyword>
<feature type="binding site" evidence="9 11">
    <location>
        <position position="184"/>
    </location>
    <ligand>
        <name>substrate</name>
    </ligand>
</feature>
<dbReference type="FunFam" id="3.20.20.70:FF:000015">
    <property type="entry name" value="Orotidine 5'-phosphate decarboxylase"/>
    <property type="match status" value="1"/>
</dbReference>
<evidence type="ECO:0000256" key="12">
    <source>
        <dbReference type="RuleBase" id="RU000512"/>
    </source>
</evidence>
<dbReference type="InterPro" id="IPR001754">
    <property type="entry name" value="OMPdeCOase_dom"/>
</dbReference>
<evidence type="ECO:0000256" key="7">
    <source>
        <dbReference type="ARBA" id="ARBA00049157"/>
    </source>
</evidence>
<organism evidence="14 15">
    <name type="scientific">Sedimenticola selenatireducens</name>
    <dbReference type="NCBI Taxonomy" id="191960"/>
    <lineage>
        <taxon>Bacteria</taxon>
        <taxon>Pseudomonadati</taxon>
        <taxon>Pseudomonadota</taxon>
        <taxon>Gammaproteobacteria</taxon>
        <taxon>Chromatiales</taxon>
        <taxon>Sedimenticolaceae</taxon>
        <taxon>Sedimenticola</taxon>
    </lineage>
</organism>
<dbReference type="GO" id="GO:0004590">
    <property type="term" value="F:orotidine-5'-phosphate decarboxylase activity"/>
    <property type="evidence" value="ECO:0007669"/>
    <property type="project" value="UniProtKB-UniRule"/>
</dbReference>
<dbReference type="AlphaFoldDB" id="A0A2N6D1R1"/>
<gene>
    <name evidence="9" type="primary">pyrF</name>
    <name evidence="14" type="ORF">C0630_01720</name>
</gene>
<evidence type="ECO:0000256" key="3">
    <source>
        <dbReference type="ARBA" id="ARBA00011738"/>
    </source>
</evidence>
<feature type="binding site" evidence="9 11">
    <location>
        <position position="15"/>
    </location>
    <ligand>
        <name>substrate</name>
    </ligand>
</feature>
<dbReference type="InterPro" id="IPR011060">
    <property type="entry name" value="RibuloseP-bd_barrel"/>
</dbReference>
<proteinExistence type="inferred from homology"/>
<dbReference type="UniPathway" id="UPA00070">
    <property type="reaction ID" value="UER00120"/>
</dbReference>
<dbReference type="InterPro" id="IPR018089">
    <property type="entry name" value="OMPdecase_AS"/>
</dbReference>
<dbReference type="SUPFAM" id="SSF51366">
    <property type="entry name" value="Ribulose-phoshate binding barrel"/>
    <property type="match status" value="1"/>
</dbReference>
<evidence type="ECO:0000256" key="10">
    <source>
        <dbReference type="PIRSR" id="PIRSR614732-1"/>
    </source>
</evidence>
<dbReference type="Gene3D" id="3.20.20.70">
    <property type="entry name" value="Aldolase class I"/>
    <property type="match status" value="1"/>
</dbReference>
<dbReference type="InterPro" id="IPR047596">
    <property type="entry name" value="OMPdecase_bac"/>
</dbReference>
<dbReference type="HAMAP" id="MF_01200_B">
    <property type="entry name" value="OMPdecase_type1_B"/>
    <property type="match status" value="1"/>
</dbReference>
<feature type="binding site" evidence="9 11">
    <location>
        <position position="193"/>
    </location>
    <ligand>
        <name>substrate</name>
    </ligand>
</feature>
<feature type="binding site" evidence="9 11">
    <location>
        <position position="214"/>
    </location>
    <ligand>
        <name>substrate</name>
    </ligand>
</feature>
<feature type="binding site" evidence="9 11">
    <location>
        <position position="213"/>
    </location>
    <ligand>
        <name>substrate</name>
    </ligand>
</feature>
<dbReference type="InterPro" id="IPR013785">
    <property type="entry name" value="Aldolase_TIM"/>
</dbReference>
<evidence type="ECO:0000256" key="1">
    <source>
        <dbReference type="ARBA" id="ARBA00002356"/>
    </source>
</evidence>
<feature type="binding site" evidence="9">
    <location>
        <begin position="64"/>
        <end position="73"/>
    </location>
    <ligand>
        <name>substrate</name>
    </ligand>
</feature>
<comment type="catalytic activity">
    <reaction evidence="7 9 12">
        <text>orotidine 5'-phosphate + H(+) = UMP + CO2</text>
        <dbReference type="Rhea" id="RHEA:11596"/>
        <dbReference type="ChEBI" id="CHEBI:15378"/>
        <dbReference type="ChEBI" id="CHEBI:16526"/>
        <dbReference type="ChEBI" id="CHEBI:57538"/>
        <dbReference type="ChEBI" id="CHEBI:57865"/>
        <dbReference type="EC" id="4.1.1.23"/>
    </reaction>
</comment>
<feature type="domain" description="Orotidine 5'-phosphate decarboxylase" evidence="13">
    <location>
        <begin position="9"/>
        <end position="229"/>
    </location>
</feature>
<dbReference type="GO" id="GO:0005829">
    <property type="term" value="C:cytosol"/>
    <property type="evidence" value="ECO:0007669"/>
    <property type="project" value="TreeGrafter"/>
</dbReference>
<dbReference type="EMBL" id="PKUN01000001">
    <property type="protein sequence ID" value="PLX63632.1"/>
    <property type="molecule type" value="Genomic_DNA"/>
</dbReference>
<protein>
    <recommendedName>
        <fullName evidence="9">Orotidine 5'-phosphate decarboxylase</fullName>
        <ecNumber evidence="9">4.1.1.23</ecNumber>
    </recommendedName>
    <alternativeName>
        <fullName evidence="9">OMP decarboxylase</fullName>
        <shortName evidence="9">OMPDCase</shortName>
        <shortName evidence="9">OMPdecase</shortName>
    </alternativeName>
</protein>
<feature type="active site" description="For OMPdecase activity" evidence="10">
    <location>
        <position position="66"/>
    </location>
</feature>
<evidence type="ECO:0000256" key="11">
    <source>
        <dbReference type="PIRSR" id="PIRSR614732-2"/>
    </source>
</evidence>
<evidence type="ECO:0000256" key="4">
    <source>
        <dbReference type="ARBA" id="ARBA00022793"/>
    </source>
</evidence>
<keyword evidence="6 9" id="KW-0456">Lyase</keyword>
<dbReference type="GO" id="GO:0006207">
    <property type="term" value="P:'de novo' pyrimidine nucleobase biosynthetic process"/>
    <property type="evidence" value="ECO:0007669"/>
    <property type="project" value="InterPro"/>
</dbReference>
<keyword evidence="5 9" id="KW-0665">Pyrimidine biosynthesis</keyword>
<comment type="pathway">
    <text evidence="2 9 12">Pyrimidine metabolism; UMP biosynthesis via de novo pathway; UMP from orotate: step 2/2.</text>
</comment>
<comment type="caution">
    <text evidence="14">The sequence shown here is derived from an EMBL/GenBank/DDBJ whole genome shotgun (WGS) entry which is preliminary data.</text>
</comment>
<dbReference type="GO" id="GO:0044205">
    <property type="term" value="P:'de novo' UMP biosynthetic process"/>
    <property type="evidence" value="ECO:0007669"/>
    <property type="project" value="UniProtKB-UniRule"/>
</dbReference>
<evidence type="ECO:0000259" key="13">
    <source>
        <dbReference type="SMART" id="SM00934"/>
    </source>
</evidence>
<dbReference type="PROSITE" id="PS00156">
    <property type="entry name" value="OMPDECASE"/>
    <property type="match status" value="1"/>
</dbReference>
<dbReference type="CDD" id="cd04725">
    <property type="entry name" value="OMP_decarboxylase_like"/>
    <property type="match status" value="1"/>
</dbReference>
<evidence type="ECO:0000313" key="15">
    <source>
        <dbReference type="Proteomes" id="UP000235015"/>
    </source>
</evidence>
<comment type="similarity">
    <text evidence="8 9">Belongs to the OMP decarboxylase family. Type 1 subfamily.</text>
</comment>
<dbReference type="SMART" id="SM00934">
    <property type="entry name" value="OMPdecase"/>
    <property type="match status" value="1"/>
</dbReference>
<feature type="binding site" evidence="9 11">
    <location>
        <position position="123"/>
    </location>
    <ligand>
        <name>substrate</name>
    </ligand>
</feature>
<reference evidence="14 15" key="1">
    <citation type="submission" date="2017-11" db="EMBL/GenBank/DDBJ databases">
        <title>Genome-resolved metagenomics identifies genetic mobility, metabolic interactions, and unexpected diversity in perchlorate-reducing communities.</title>
        <authorList>
            <person name="Barnum T.P."/>
            <person name="Figueroa I.A."/>
            <person name="Carlstrom C.I."/>
            <person name="Lucas L.N."/>
            <person name="Engelbrektson A.L."/>
            <person name="Coates J.D."/>
        </authorList>
    </citation>
    <scope>NUCLEOTIDE SEQUENCE [LARGE SCALE GENOMIC DNA]</scope>
    <source>
        <strain evidence="14">BM301</strain>
    </source>
</reference>
<evidence type="ECO:0000256" key="2">
    <source>
        <dbReference type="ARBA" id="ARBA00004861"/>
    </source>
</evidence>
<feature type="active site" description="Proton donor" evidence="9">
    <location>
        <position position="66"/>
    </location>
</feature>
<evidence type="ECO:0000256" key="9">
    <source>
        <dbReference type="HAMAP-Rule" id="MF_01200"/>
    </source>
</evidence>
<name>A0A2N6D1R1_9GAMM</name>
<dbReference type="InterPro" id="IPR014732">
    <property type="entry name" value="OMPdecase"/>
</dbReference>
<dbReference type="EC" id="4.1.1.23" evidence="9"/>
<dbReference type="PANTHER" id="PTHR32119:SF2">
    <property type="entry name" value="OROTIDINE 5'-PHOSPHATE DECARBOXYLASE"/>
    <property type="match status" value="1"/>
</dbReference>
<feature type="binding site" evidence="9 11">
    <location>
        <position position="37"/>
    </location>
    <ligand>
        <name>substrate</name>
    </ligand>
</feature>
<dbReference type="Proteomes" id="UP000235015">
    <property type="component" value="Unassembled WGS sequence"/>
</dbReference>
<dbReference type="NCBIfam" id="NF001273">
    <property type="entry name" value="PRK00230.1"/>
    <property type="match status" value="1"/>
</dbReference>
<evidence type="ECO:0000256" key="5">
    <source>
        <dbReference type="ARBA" id="ARBA00022975"/>
    </source>
</evidence>
<dbReference type="STRING" id="1111735.GCA_000428045_02395"/>